<accession>W4QRR6</accession>
<keyword evidence="2" id="KW-1185">Reference proteome</keyword>
<proteinExistence type="predicted"/>
<gene>
    <name evidence="1" type="ORF">JCM9157_1388</name>
</gene>
<sequence length="98" mass="11353">MQIYFSPEFMKEDSQVLNVVTDDNKPLGFLTFLMEPEKKKLYVYGHLQEEGVNEDFKDLVKPYLQGLTKLKPELEVYTYLSVGGKKVELEAGSKKEEE</sequence>
<evidence type="ECO:0000313" key="1">
    <source>
        <dbReference type="EMBL" id="GAE34338.1"/>
    </source>
</evidence>
<name>W4QRR6_HALA3</name>
<reference evidence="1 2" key="1">
    <citation type="journal article" date="2014" name="Genome Announc.">
        <title>Draft Genome Sequences of Three Alkaliphilic Bacillus Strains, Bacillus wakoensis JCM 9140T, Bacillus akibai JCM 9157T, and Bacillus hemicellulosilyticus JCM 9152T.</title>
        <authorList>
            <person name="Yuki M."/>
            <person name="Oshima K."/>
            <person name="Suda W."/>
            <person name="Oshida Y."/>
            <person name="Kitamura K."/>
            <person name="Iida T."/>
            <person name="Hattori M."/>
            <person name="Ohkuma M."/>
        </authorList>
    </citation>
    <scope>NUCLEOTIDE SEQUENCE [LARGE SCALE GENOMIC DNA]</scope>
    <source>
        <strain evidence="1 2">JCM 9157</strain>
    </source>
</reference>
<protein>
    <submittedName>
        <fullName evidence="1">Uncharacterized protein</fullName>
    </submittedName>
</protein>
<dbReference type="EMBL" id="BAUV01000007">
    <property type="protein sequence ID" value="GAE34338.1"/>
    <property type="molecule type" value="Genomic_DNA"/>
</dbReference>
<dbReference type="OrthoDB" id="2880068at2"/>
<evidence type="ECO:0000313" key="2">
    <source>
        <dbReference type="Proteomes" id="UP000018896"/>
    </source>
</evidence>
<dbReference type="eggNOG" id="ENOG5033EF1">
    <property type="taxonomic scope" value="Bacteria"/>
</dbReference>
<dbReference type="AlphaFoldDB" id="W4QRR6"/>
<comment type="caution">
    <text evidence="1">The sequence shown here is derived from an EMBL/GenBank/DDBJ whole genome shotgun (WGS) entry which is preliminary data.</text>
</comment>
<dbReference type="Proteomes" id="UP000018896">
    <property type="component" value="Unassembled WGS sequence"/>
</dbReference>
<dbReference type="STRING" id="1236973.JCM9157_1388"/>
<dbReference type="RefSeq" id="WP_035663169.1">
    <property type="nucleotide sequence ID" value="NZ_BAUV01000007.1"/>
</dbReference>
<organism evidence="1 2">
    <name type="scientific">Halalkalibacter akibai (strain ATCC 43226 / DSM 21942 / CIP 109018 / JCM 9157 / 1139)</name>
    <name type="common">Bacillus akibai</name>
    <dbReference type="NCBI Taxonomy" id="1236973"/>
    <lineage>
        <taxon>Bacteria</taxon>
        <taxon>Bacillati</taxon>
        <taxon>Bacillota</taxon>
        <taxon>Bacilli</taxon>
        <taxon>Bacillales</taxon>
        <taxon>Bacillaceae</taxon>
        <taxon>Halalkalibacter</taxon>
    </lineage>
</organism>